<reference evidence="2" key="1">
    <citation type="submission" date="2020-02" db="EMBL/GenBank/DDBJ databases">
        <authorList>
            <person name="Meier V. D."/>
        </authorList>
    </citation>
    <scope>NUCLEOTIDE SEQUENCE</scope>
    <source>
        <strain evidence="2">AVDCRST_MAG28</strain>
    </source>
</reference>
<dbReference type="EMBL" id="CADCVE010000007">
    <property type="protein sequence ID" value="CAA9439035.1"/>
    <property type="molecule type" value="Genomic_DNA"/>
</dbReference>
<accession>A0A6J4QAE3</accession>
<protein>
    <recommendedName>
        <fullName evidence="3">STAS domain-containing protein</fullName>
    </recommendedName>
</protein>
<dbReference type="AlphaFoldDB" id="A0A6J4QAE3"/>
<evidence type="ECO:0000313" key="2">
    <source>
        <dbReference type="EMBL" id="CAA9439035.1"/>
    </source>
</evidence>
<evidence type="ECO:0000256" key="1">
    <source>
        <dbReference type="SAM" id="MobiDB-lite"/>
    </source>
</evidence>
<name>A0A6J4QAE3_9ACTN</name>
<organism evidence="2">
    <name type="scientific">uncultured Rubrobacteraceae bacterium</name>
    <dbReference type="NCBI Taxonomy" id="349277"/>
    <lineage>
        <taxon>Bacteria</taxon>
        <taxon>Bacillati</taxon>
        <taxon>Actinomycetota</taxon>
        <taxon>Rubrobacteria</taxon>
        <taxon>Rubrobacterales</taxon>
        <taxon>Rubrobacteraceae</taxon>
        <taxon>environmental samples</taxon>
    </lineage>
</organism>
<gene>
    <name evidence="2" type="ORF">AVDCRST_MAG28-322</name>
</gene>
<proteinExistence type="predicted"/>
<feature type="compositionally biased region" description="Basic residues" evidence="1">
    <location>
        <begin position="120"/>
        <end position="130"/>
    </location>
</feature>
<sequence length="130" mass="14264">MIHIESLVARTRDNVEIQIVAPDRVDLLFKVSRELDVHDLRTPHETLSFVLSTGLSPVVDLSDVTFIDVRCARELAVRSCSYDPLMLSAPSWQAGASSKFAVTKPGSLTFTGAHPERSHPIGRNRGKSAP</sequence>
<feature type="region of interest" description="Disordered" evidence="1">
    <location>
        <begin position="108"/>
        <end position="130"/>
    </location>
</feature>
<evidence type="ECO:0008006" key="3">
    <source>
        <dbReference type="Google" id="ProtNLM"/>
    </source>
</evidence>